<feature type="transmembrane region" description="Helical" evidence="7">
    <location>
        <begin position="596"/>
        <end position="617"/>
    </location>
</feature>
<keyword evidence="2" id="KW-1003">Cell membrane</keyword>
<comment type="subcellular location">
    <subcellularLocation>
        <location evidence="1">Cell membrane</location>
        <topology evidence="1">Multi-pass membrane protein</topology>
    </subcellularLocation>
</comment>
<dbReference type="PANTHER" id="PTHR30287">
    <property type="entry name" value="MEMBRANE COMPONENT OF PREDICTED ABC SUPERFAMILY METABOLITE UPTAKE TRANSPORTER"/>
    <property type="match status" value="1"/>
</dbReference>
<keyword evidence="11" id="KW-1185">Reference proteome</keyword>
<evidence type="ECO:0000313" key="11">
    <source>
        <dbReference type="Proteomes" id="UP000284178"/>
    </source>
</evidence>
<evidence type="ECO:0000256" key="6">
    <source>
        <dbReference type="SAM" id="Coils"/>
    </source>
</evidence>
<keyword evidence="3 7" id="KW-0812">Transmembrane</keyword>
<evidence type="ECO:0000313" key="10">
    <source>
        <dbReference type="EMBL" id="RGR76824.1"/>
    </source>
</evidence>
<evidence type="ECO:0000259" key="9">
    <source>
        <dbReference type="Pfam" id="PF12704"/>
    </source>
</evidence>
<dbReference type="GeneID" id="83013910"/>
<feature type="domain" description="ABC3 transporter permease C-terminal" evidence="8">
    <location>
        <begin position="999"/>
        <end position="1103"/>
    </location>
</feature>
<accession>A0A412G6A3</accession>
<feature type="transmembrane region" description="Helical" evidence="7">
    <location>
        <begin position="993"/>
        <end position="1015"/>
    </location>
</feature>
<keyword evidence="4 7" id="KW-1133">Transmembrane helix</keyword>
<dbReference type="InterPro" id="IPR038766">
    <property type="entry name" value="Membrane_comp_ABC_pdt"/>
</dbReference>
<feature type="domain" description="MacB-like periplasmic core" evidence="9">
    <location>
        <begin position="27"/>
        <end position="225"/>
    </location>
</feature>
<dbReference type="Pfam" id="PF12704">
    <property type="entry name" value="MacB_PCD"/>
    <property type="match status" value="2"/>
</dbReference>
<feature type="domain" description="ABC3 transporter permease C-terminal" evidence="8">
    <location>
        <begin position="596"/>
        <end position="711"/>
    </location>
</feature>
<evidence type="ECO:0000256" key="2">
    <source>
        <dbReference type="ARBA" id="ARBA00022475"/>
    </source>
</evidence>
<dbReference type="Pfam" id="PF02687">
    <property type="entry name" value="FtsX"/>
    <property type="match status" value="2"/>
</dbReference>
<name>A0A412G6A3_9FIRM</name>
<evidence type="ECO:0000256" key="4">
    <source>
        <dbReference type="ARBA" id="ARBA00022989"/>
    </source>
</evidence>
<evidence type="ECO:0000256" key="1">
    <source>
        <dbReference type="ARBA" id="ARBA00004651"/>
    </source>
</evidence>
<protein>
    <submittedName>
        <fullName evidence="10">ABC transporter permease</fullName>
    </submittedName>
</protein>
<feature type="transmembrane region" description="Helical" evidence="7">
    <location>
        <begin position="1049"/>
        <end position="1070"/>
    </location>
</feature>
<feature type="coiled-coil region" evidence="6">
    <location>
        <begin position="448"/>
        <end position="567"/>
    </location>
</feature>
<feature type="transmembrane region" description="Helical" evidence="7">
    <location>
        <begin position="1090"/>
        <end position="1108"/>
    </location>
</feature>
<keyword evidence="5 7" id="KW-0472">Membrane</keyword>
<gene>
    <name evidence="10" type="ORF">DWY25_00605</name>
</gene>
<comment type="caution">
    <text evidence="10">The sequence shown here is derived from an EMBL/GenBank/DDBJ whole genome shotgun (WGS) entry which is preliminary data.</text>
</comment>
<dbReference type="AlphaFoldDB" id="A0A412G6A3"/>
<feature type="transmembrane region" description="Helical" evidence="7">
    <location>
        <begin position="20"/>
        <end position="41"/>
    </location>
</feature>
<feature type="transmembrane region" description="Helical" evidence="7">
    <location>
        <begin position="638"/>
        <end position="669"/>
    </location>
</feature>
<organism evidence="10 11">
    <name type="scientific">Holdemania filiformis</name>
    <dbReference type="NCBI Taxonomy" id="61171"/>
    <lineage>
        <taxon>Bacteria</taxon>
        <taxon>Bacillati</taxon>
        <taxon>Bacillota</taxon>
        <taxon>Erysipelotrichia</taxon>
        <taxon>Erysipelotrichales</taxon>
        <taxon>Erysipelotrichaceae</taxon>
        <taxon>Holdemania</taxon>
    </lineage>
</organism>
<dbReference type="RefSeq" id="WP_117892363.1">
    <property type="nucleotide sequence ID" value="NZ_CABJCV010000001.1"/>
</dbReference>
<dbReference type="InterPro" id="IPR025857">
    <property type="entry name" value="MacB_PCD"/>
</dbReference>
<feature type="transmembrane region" description="Helical" evidence="7">
    <location>
        <begin position="689"/>
        <end position="710"/>
    </location>
</feature>
<evidence type="ECO:0000256" key="3">
    <source>
        <dbReference type="ARBA" id="ARBA00022692"/>
    </source>
</evidence>
<evidence type="ECO:0000256" key="5">
    <source>
        <dbReference type="ARBA" id="ARBA00023136"/>
    </source>
</evidence>
<feature type="coiled-coil region" evidence="6">
    <location>
        <begin position="276"/>
        <end position="395"/>
    </location>
</feature>
<evidence type="ECO:0000259" key="8">
    <source>
        <dbReference type="Pfam" id="PF02687"/>
    </source>
</evidence>
<dbReference type="Proteomes" id="UP000284178">
    <property type="component" value="Unassembled WGS sequence"/>
</dbReference>
<evidence type="ECO:0000256" key="7">
    <source>
        <dbReference type="SAM" id="Phobius"/>
    </source>
</evidence>
<dbReference type="PANTHER" id="PTHR30287:SF1">
    <property type="entry name" value="INNER MEMBRANE PROTEIN"/>
    <property type="match status" value="1"/>
</dbReference>
<feature type="transmembrane region" description="Helical" evidence="7">
    <location>
        <begin position="762"/>
        <end position="782"/>
    </location>
</feature>
<feature type="domain" description="MacB-like periplasmic core" evidence="9">
    <location>
        <begin position="763"/>
        <end position="958"/>
    </location>
</feature>
<dbReference type="EMBL" id="QRUP01000001">
    <property type="protein sequence ID" value="RGR76824.1"/>
    <property type="molecule type" value="Genomic_DNA"/>
</dbReference>
<dbReference type="GO" id="GO:0005886">
    <property type="term" value="C:plasma membrane"/>
    <property type="evidence" value="ECO:0007669"/>
    <property type="project" value="UniProtKB-SubCell"/>
</dbReference>
<dbReference type="InterPro" id="IPR003838">
    <property type="entry name" value="ABC3_permease_C"/>
</dbReference>
<proteinExistence type="predicted"/>
<keyword evidence="6" id="KW-0175">Coiled coil</keyword>
<sequence length="1125" mass="125982">MRSPLLKDTLREIRKTKGRFFSIFGIVAIGVAFFAGILASAPDMKYTADRYFDDYNLMDYRVVSNFGITEDDVRQLRQVAGVEGVQASYTQDVITRIGSKELVLKVHALDLAHLDPQDPDYINQLVVTSGRLPEKSGECVIEEGKIVVSGMKIGDTIRIESGTSDPLDDSFGRDTFTIVGTVNTPYYLSYEKGTSAIGSGSVDTYIYVPKSDFTMEVYTDVYLTARGAKVYNSYQQDYFDYLEPLSETLTTLGSERAELRRQSIVNEAMKEYTDGQAEYDEALTTFNTEIEKAEKKLQDGKDELLVGQATLTSSKAMAEAQLKQGEAQIEMIQKQIDTLTVTYNEKKKEYETANAQALAQKAQLESQIAEKQKNLADKQNELAPAQQELDEQTQKQLDLTTRQVELETKKALNQTDPEKYPALSEEETAELEKIPGELILINARIAELQGELAILTQLETEIATAQAQLDLINQGLEVSETVLKTIDEQIVSANAQIEQQRQTLVQAKADADKQIAEGEAKLKQGQKEVAQGEIDLALNKAEGQAKLEDAREELVLAKNKIEQIEQGKWYILDRQSHYSYMDYKGAADRMAAIAKVFPVFFFLVAALVCLTTMTRMVDEQRSQIGTMKALGYTTGQIAFKYVFYAAFASLTGSLVGLAVGLFAFPAIIYTAWLMMYVLPPVQFTPQLPLMIGSTAASVLVTTFAAFAACYKELIETPALLMRPKAPKLGKKILIERMTFLWKRFSFTSKVTARNLFRYKKRFFMTVLGISGCTALLVAGFGIKDSISRIVNSQFGEIFQYQGIASMQKDLDETAKRQVLDQINGLETIDDALDVYQSNAVVYQGNDSTEVTLVVTSDPERFRDFVSLHPRKQPQEELRLKDGGVVITEKMANDMNLHVGDTIELENEKELRRNVEITGIAENYLNHYVYMNANAYKETYDLRAQSNAVFLKFNPQIDDAEQRSGQELLKNEDISSLSFYTGIKDNFNNMIRSLNYIVLVLIISAGMLAFVVLYNLTNVNISERLREIATLKVLGFYNKEVNTYVYKENVILTLIGALVGLGLGKILHLTIMVVVELDNIMFGRVILPQSYGISVIITVMFAVIVNQVMKSKLRAIPMVESLKSVE</sequence>
<reference evidence="10 11" key="1">
    <citation type="submission" date="2018-08" db="EMBL/GenBank/DDBJ databases">
        <title>A genome reference for cultivated species of the human gut microbiota.</title>
        <authorList>
            <person name="Zou Y."/>
            <person name="Xue W."/>
            <person name="Luo G."/>
        </authorList>
    </citation>
    <scope>NUCLEOTIDE SEQUENCE [LARGE SCALE GENOMIC DNA]</scope>
    <source>
        <strain evidence="10 11">AF24-29</strain>
    </source>
</reference>